<name>A0ABR5XZ86_9PROT</name>
<keyword evidence="2" id="KW-1185">Reference proteome</keyword>
<evidence type="ECO:0000313" key="2">
    <source>
        <dbReference type="Proteomes" id="UP000076167"/>
    </source>
</evidence>
<organism evidence="1 2">
    <name type="scientific">Thalassospira xiamenensis</name>
    <dbReference type="NCBI Taxonomy" id="220697"/>
    <lineage>
        <taxon>Bacteria</taxon>
        <taxon>Pseudomonadati</taxon>
        <taxon>Pseudomonadota</taxon>
        <taxon>Alphaproteobacteria</taxon>
        <taxon>Rhodospirillales</taxon>
        <taxon>Thalassospiraceae</taxon>
        <taxon>Thalassospira</taxon>
    </lineage>
</organism>
<gene>
    <name evidence="1" type="ORF">AUP40_02275</name>
</gene>
<dbReference type="RefSeq" id="WP_063092252.1">
    <property type="nucleotide sequence ID" value="NZ_DFMA01000005.1"/>
</dbReference>
<comment type="caution">
    <text evidence="1">The sequence shown here is derived from an EMBL/GenBank/DDBJ whole genome shotgun (WGS) entry which is preliminary data.</text>
</comment>
<sequence length="439" mass="50073">MTLPRVFVRLKTSNTVDDGANYFPIDIIDGYGTIKHTGVISNKKLNELKYERDEGPLFIRLSLPSGTSEIRPLQHEGSDTWNEEVTFDLRKQHSSSARMNLASPRIDANPYHEESSIRATMSAVWFQLWEKPIGTDTWVNVPVDPTKRQVSIESVQFEFGESRNSRALVANVGENIPKVVSLPTTKSKIEFKCSQDSSRGFFPELFVSDYSPNAESIMAFLHDSRLSSLKSLLDPGSELTNELLYRKVQDPIAATAAAYYLLRKRDWENLPKHWLDNLARWNPQIPDARLIRACRKIESGMRIHAAIELAAKTLFRLMHQSIPLFAESAFLIGDLIVLVEKKEEFRHQWFVKQAMNLMRSFSSNGVCFGFSGFSPNLPINDRIYHPDDFFHRISEAKSLAAGLNIPSWESDDGDIFFGYPENTMFLEERSMLPPSPKMF</sequence>
<protein>
    <recommendedName>
        <fullName evidence="3">C2 domain-containing protein</fullName>
    </recommendedName>
</protein>
<accession>A0ABR5XZ86</accession>
<evidence type="ECO:0000313" key="1">
    <source>
        <dbReference type="EMBL" id="KZD01697.1"/>
    </source>
</evidence>
<dbReference type="EMBL" id="LPXL01000034">
    <property type="protein sequence ID" value="KZD01697.1"/>
    <property type="molecule type" value="Genomic_DNA"/>
</dbReference>
<evidence type="ECO:0008006" key="3">
    <source>
        <dbReference type="Google" id="ProtNLM"/>
    </source>
</evidence>
<dbReference type="Proteomes" id="UP000076167">
    <property type="component" value="Unassembled WGS sequence"/>
</dbReference>
<reference evidence="1 2" key="1">
    <citation type="submission" date="2015-12" db="EMBL/GenBank/DDBJ databases">
        <title>Genome sequence of Thalassospira xiamenensis MCCC 1A03005.</title>
        <authorList>
            <person name="Lu L."/>
            <person name="Lai Q."/>
            <person name="Shao Z."/>
            <person name="Qian P."/>
        </authorList>
    </citation>
    <scope>NUCLEOTIDE SEQUENCE [LARGE SCALE GENOMIC DNA]</scope>
    <source>
        <strain evidence="1 2">MCCC 1A03005</strain>
    </source>
</reference>
<proteinExistence type="predicted"/>